<feature type="compositionally biased region" description="Low complexity" evidence="1">
    <location>
        <begin position="152"/>
        <end position="165"/>
    </location>
</feature>
<dbReference type="InterPro" id="IPR012340">
    <property type="entry name" value="NA-bd_OB-fold"/>
</dbReference>
<dbReference type="PROSITE" id="PS51857">
    <property type="entry name" value="CSD_2"/>
    <property type="match status" value="1"/>
</dbReference>
<dbReference type="InterPro" id="IPR011129">
    <property type="entry name" value="CSD"/>
</dbReference>
<name>A0A8T2ZLQ3_POPDE</name>
<comment type="caution">
    <text evidence="3">The sequence shown here is derived from an EMBL/GenBank/DDBJ whole genome shotgun (WGS) entry which is preliminary data.</text>
</comment>
<evidence type="ECO:0000313" key="4">
    <source>
        <dbReference type="Proteomes" id="UP000807159"/>
    </source>
</evidence>
<feature type="domain" description="CSD" evidence="2">
    <location>
        <begin position="65"/>
        <end position="131"/>
    </location>
</feature>
<dbReference type="SUPFAM" id="SSF50249">
    <property type="entry name" value="Nucleic acid-binding proteins"/>
    <property type="match status" value="1"/>
</dbReference>
<sequence>MSFSGKNVAERDLEDFNESMHDAAADEAGTELNRMSRPVSLGYAIERVSAPMETGFVMAQPQHRRQTGSVKWFSSQRGYGLTAPSDGSKNVFVHYSSLKSDGRLHLQPNTSIEDEILRGSKGKTEAINATAPGGRLLPNSRKLGPGENITGSSSSSKSMSSRNSNTSSFNNVGPCFICSQLGHFISLLSSFYL</sequence>
<evidence type="ECO:0000256" key="1">
    <source>
        <dbReference type="SAM" id="MobiDB-lite"/>
    </source>
</evidence>
<gene>
    <name evidence="3" type="ORF">H0E87_000203</name>
</gene>
<feature type="region of interest" description="Disordered" evidence="1">
    <location>
        <begin position="123"/>
        <end position="165"/>
    </location>
</feature>
<dbReference type="SMART" id="SM00357">
    <property type="entry name" value="CSP"/>
    <property type="match status" value="1"/>
</dbReference>
<proteinExistence type="predicted"/>
<dbReference type="Proteomes" id="UP000807159">
    <property type="component" value="Chromosome 1"/>
</dbReference>
<evidence type="ECO:0000313" key="3">
    <source>
        <dbReference type="EMBL" id="KAH8518259.1"/>
    </source>
</evidence>
<keyword evidence="4" id="KW-1185">Reference proteome</keyword>
<dbReference type="CDD" id="cd04458">
    <property type="entry name" value="CSP_CDS"/>
    <property type="match status" value="1"/>
</dbReference>
<organism evidence="3 4">
    <name type="scientific">Populus deltoides</name>
    <name type="common">Eastern poplar</name>
    <name type="synonym">Eastern cottonwood</name>
    <dbReference type="NCBI Taxonomy" id="3696"/>
    <lineage>
        <taxon>Eukaryota</taxon>
        <taxon>Viridiplantae</taxon>
        <taxon>Streptophyta</taxon>
        <taxon>Embryophyta</taxon>
        <taxon>Tracheophyta</taxon>
        <taxon>Spermatophyta</taxon>
        <taxon>Magnoliopsida</taxon>
        <taxon>eudicotyledons</taxon>
        <taxon>Gunneridae</taxon>
        <taxon>Pentapetalae</taxon>
        <taxon>rosids</taxon>
        <taxon>fabids</taxon>
        <taxon>Malpighiales</taxon>
        <taxon>Salicaceae</taxon>
        <taxon>Saliceae</taxon>
        <taxon>Populus</taxon>
    </lineage>
</organism>
<dbReference type="Pfam" id="PF00313">
    <property type="entry name" value="CSD"/>
    <property type="match status" value="1"/>
</dbReference>
<dbReference type="GO" id="GO:0003676">
    <property type="term" value="F:nucleic acid binding"/>
    <property type="evidence" value="ECO:0007669"/>
    <property type="project" value="InterPro"/>
</dbReference>
<accession>A0A8T2ZLQ3</accession>
<dbReference type="AlphaFoldDB" id="A0A8T2ZLQ3"/>
<dbReference type="PRINTS" id="PR00050">
    <property type="entry name" value="COLDSHOCK"/>
</dbReference>
<dbReference type="InterPro" id="IPR002059">
    <property type="entry name" value="CSP_DNA-bd"/>
</dbReference>
<dbReference type="Gene3D" id="2.40.50.140">
    <property type="entry name" value="Nucleic acid-binding proteins"/>
    <property type="match status" value="1"/>
</dbReference>
<reference evidence="3" key="1">
    <citation type="journal article" date="2021" name="J. Hered.">
        <title>Genome Assembly of Salicaceae Populus deltoides (Eastern Cottonwood) I-69 Based on Nanopore Sequencing and Hi-C Technologies.</title>
        <authorList>
            <person name="Bai S."/>
            <person name="Wu H."/>
            <person name="Zhang J."/>
            <person name="Pan Z."/>
            <person name="Zhao W."/>
            <person name="Li Z."/>
            <person name="Tong C."/>
        </authorList>
    </citation>
    <scope>NUCLEOTIDE SEQUENCE</scope>
    <source>
        <tissue evidence="3">Leaf</tissue>
    </source>
</reference>
<evidence type="ECO:0000259" key="2">
    <source>
        <dbReference type="PROSITE" id="PS51857"/>
    </source>
</evidence>
<dbReference type="PANTHER" id="PTHR46565">
    <property type="entry name" value="COLD SHOCK DOMAIN PROTEIN 2"/>
    <property type="match status" value="1"/>
</dbReference>
<dbReference type="PANTHER" id="PTHR46565:SF16">
    <property type="entry name" value="SHOCK PROTEIN, PUTATIVE-RELATED"/>
    <property type="match status" value="1"/>
</dbReference>
<dbReference type="EMBL" id="JACEGQ020000001">
    <property type="protein sequence ID" value="KAH8518259.1"/>
    <property type="molecule type" value="Genomic_DNA"/>
</dbReference>
<protein>
    <recommendedName>
        <fullName evidence="2">CSD domain-containing protein</fullName>
    </recommendedName>
</protein>